<evidence type="ECO:0000313" key="4">
    <source>
        <dbReference type="EMBL" id="EHR37871.1"/>
    </source>
</evidence>
<dbReference type="Pfam" id="PF01832">
    <property type="entry name" value="Glucosaminidase"/>
    <property type="match status" value="1"/>
</dbReference>
<accession>H3NI72</accession>
<dbReference type="Gene3D" id="4.10.80.30">
    <property type="entry name" value="DNA polymerase, domain 6"/>
    <property type="match status" value="1"/>
</dbReference>
<dbReference type="RefSeq" id="WP_006308511.1">
    <property type="nucleotide sequence ID" value="NZ_JH601133.1"/>
</dbReference>
<dbReference type="GO" id="GO:0004040">
    <property type="term" value="F:amidase activity"/>
    <property type="evidence" value="ECO:0007669"/>
    <property type="project" value="InterPro"/>
</dbReference>
<comment type="similarity">
    <text evidence="1">Belongs to the glycosyl hydrolase 73 family.</text>
</comment>
<evidence type="ECO:0000259" key="3">
    <source>
        <dbReference type="SMART" id="SM00047"/>
    </source>
</evidence>
<keyword evidence="5" id="KW-1185">Reference proteome</keyword>
<organism evidence="4 5">
    <name type="scientific">Facklamia languida CCUG 37842</name>
    <dbReference type="NCBI Taxonomy" id="883113"/>
    <lineage>
        <taxon>Bacteria</taxon>
        <taxon>Bacillati</taxon>
        <taxon>Bacillota</taxon>
        <taxon>Bacilli</taxon>
        <taxon>Lactobacillales</taxon>
        <taxon>Aerococcaceae</taxon>
        <taxon>Facklamia</taxon>
    </lineage>
</organism>
<dbReference type="AlphaFoldDB" id="H3NI72"/>
<proteinExistence type="inferred from homology"/>
<dbReference type="eggNOG" id="COG1705">
    <property type="taxonomic scope" value="Bacteria"/>
</dbReference>
<dbReference type="InterPro" id="IPR002901">
    <property type="entry name" value="MGlyc_endo_b_GlcNAc-like_dom"/>
</dbReference>
<evidence type="ECO:0000313" key="5">
    <source>
        <dbReference type="Proteomes" id="UP000006190"/>
    </source>
</evidence>
<dbReference type="PANTHER" id="PTHR33308">
    <property type="entry name" value="PEPTIDOGLYCAN HYDROLASE FLGJ"/>
    <property type="match status" value="1"/>
</dbReference>
<dbReference type="Gene3D" id="1.10.530.10">
    <property type="match status" value="1"/>
</dbReference>
<dbReference type="PANTHER" id="PTHR33308:SF9">
    <property type="entry name" value="PEPTIDOGLYCAN HYDROLASE FLGJ"/>
    <property type="match status" value="1"/>
</dbReference>
<dbReference type="HOGENOM" id="CLU_013771_0_0_9"/>
<comment type="caution">
    <text evidence="4">The sequence shown here is derived from an EMBL/GenBank/DDBJ whole genome shotgun (WGS) entry which is preliminary data.</text>
</comment>
<reference evidence="4 5" key="1">
    <citation type="submission" date="2012-01" db="EMBL/GenBank/DDBJ databases">
        <title>The Genome Sequence of Facklamia languida CCUG 37842.</title>
        <authorList>
            <consortium name="The Broad Institute Genome Sequencing Platform"/>
            <person name="Earl A."/>
            <person name="Ward D."/>
            <person name="Feldgarden M."/>
            <person name="Gevers D."/>
            <person name="Huys G."/>
            <person name="Young S.K."/>
            <person name="Zeng Q."/>
            <person name="Gargeya S."/>
            <person name="Fitzgerald M."/>
            <person name="Haas B."/>
            <person name="Abouelleil A."/>
            <person name="Alvarado L."/>
            <person name="Arachchi H.M."/>
            <person name="Berlin A."/>
            <person name="Chapman S.B."/>
            <person name="Gearin G."/>
            <person name="Goldberg J."/>
            <person name="Griggs A."/>
            <person name="Gujja S."/>
            <person name="Hansen M."/>
            <person name="Heiman D."/>
            <person name="Howarth C."/>
            <person name="Larimer J."/>
            <person name="Lui A."/>
            <person name="MacDonald P.J.P."/>
            <person name="McCowen C."/>
            <person name="Montmayeur A."/>
            <person name="Murphy C."/>
            <person name="Neiman D."/>
            <person name="Pearson M."/>
            <person name="Priest M."/>
            <person name="Roberts A."/>
            <person name="Saif S."/>
            <person name="Shea T."/>
            <person name="Sisk P."/>
            <person name="Stolte C."/>
            <person name="Sykes S."/>
            <person name="Wortman J."/>
            <person name="Nusbaum C."/>
            <person name="Birren B."/>
        </authorList>
    </citation>
    <scope>NUCLEOTIDE SEQUENCE [LARGE SCALE GENOMIC DNA]</scope>
    <source>
        <strain evidence="4 5">CCUG 37842</strain>
    </source>
</reference>
<sequence length="184" mass="21596">MLRWLYYEVNRPGEADLQLQYEQQQKEKFVKELVPTAQSLQREFGILASVSLAQAMIESDFGRSQLASQHFNLYGVKTDANDPQAALYPTLEYYDEEWVEIHDYFKVYASWQESMREHSLLIVNGTTWNPNQYEAVLQARTYQDQARALQSSGYATDPDYGDKLIKMIQEWQLDQYDQPSENKE</sequence>
<protein>
    <recommendedName>
        <fullName evidence="3">Mannosyl-glycoprotein endo-beta-N-acetylglucosamidase-like domain-containing protein</fullName>
    </recommendedName>
</protein>
<dbReference type="Proteomes" id="UP000006190">
    <property type="component" value="Unassembled WGS sequence"/>
</dbReference>
<dbReference type="EMBL" id="AGEG01000003">
    <property type="protein sequence ID" value="EHR37871.1"/>
    <property type="molecule type" value="Genomic_DNA"/>
</dbReference>
<evidence type="ECO:0000256" key="1">
    <source>
        <dbReference type="ARBA" id="ARBA00010266"/>
    </source>
</evidence>
<dbReference type="STRING" id="883113.HMPREF9708_00500"/>
<feature type="domain" description="Mannosyl-glycoprotein endo-beta-N-acetylglucosamidase-like" evidence="3">
    <location>
        <begin position="18"/>
        <end position="177"/>
    </location>
</feature>
<name>H3NI72_9LACT</name>
<dbReference type="SMART" id="SM00047">
    <property type="entry name" value="LYZ2"/>
    <property type="match status" value="1"/>
</dbReference>
<dbReference type="PATRIC" id="fig|883113.3.peg.502"/>
<gene>
    <name evidence="4" type="ORF">HMPREF9708_00500</name>
</gene>
<keyword evidence="2" id="KW-0378">Hydrolase</keyword>
<evidence type="ECO:0000256" key="2">
    <source>
        <dbReference type="ARBA" id="ARBA00022801"/>
    </source>
</evidence>
<dbReference type="InterPro" id="IPR051056">
    <property type="entry name" value="Glycosyl_Hydrolase_73"/>
</dbReference>